<dbReference type="EMBL" id="QTUC01000001">
    <property type="protein sequence ID" value="REF34803.1"/>
    <property type="molecule type" value="Genomic_DNA"/>
</dbReference>
<dbReference type="InterPro" id="IPR000962">
    <property type="entry name" value="Znf_DskA_TraR"/>
</dbReference>
<dbReference type="PROSITE" id="PS51128">
    <property type="entry name" value="ZF_DKSA_2"/>
    <property type="match status" value="1"/>
</dbReference>
<proteinExistence type="inferred from homology"/>
<feature type="coiled-coil region" evidence="7">
    <location>
        <begin position="194"/>
        <end position="228"/>
    </location>
</feature>
<evidence type="ECO:0000313" key="10">
    <source>
        <dbReference type="EMBL" id="REF34803.1"/>
    </source>
</evidence>
<evidence type="ECO:0000256" key="6">
    <source>
        <dbReference type="PROSITE-ProRule" id="PRU00510"/>
    </source>
</evidence>
<dbReference type="HAMAP" id="MF_00634">
    <property type="entry name" value="UPF0235"/>
    <property type="match status" value="1"/>
</dbReference>
<accession>A0A3D9V1Z0</accession>
<keyword evidence="3" id="KW-0863">Zinc-finger</keyword>
<dbReference type="Pfam" id="PF02594">
    <property type="entry name" value="DUF167"/>
    <property type="match status" value="1"/>
</dbReference>
<feature type="compositionally biased region" description="Low complexity" evidence="8">
    <location>
        <begin position="116"/>
        <end position="140"/>
    </location>
</feature>
<dbReference type="PROSITE" id="PS01102">
    <property type="entry name" value="ZF_DKSA_1"/>
    <property type="match status" value="1"/>
</dbReference>
<dbReference type="InterPro" id="IPR036591">
    <property type="entry name" value="YggU-like_sf"/>
</dbReference>
<feature type="zinc finger region" description="dksA C4-type" evidence="6">
    <location>
        <begin position="279"/>
        <end position="303"/>
    </location>
</feature>
<dbReference type="PANTHER" id="PTHR33823">
    <property type="entry name" value="RNA POLYMERASE-BINDING TRANSCRIPTION FACTOR DKSA-RELATED"/>
    <property type="match status" value="1"/>
</dbReference>
<evidence type="ECO:0000313" key="11">
    <source>
        <dbReference type="Proteomes" id="UP000256485"/>
    </source>
</evidence>
<evidence type="ECO:0000256" key="2">
    <source>
        <dbReference type="ARBA" id="ARBA00022723"/>
    </source>
</evidence>
<name>A0A3D9V1Z0_THECX</name>
<evidence type="ECO:0000259" key="9">
    <source>
        <dbReference type="Pfam" id="PF01258"/>
    </source>
</evidence>
<feature type="compositionally biased region" description="Polar residues" evidence="8">
    <location>
        <begin position="142"/>
        <end position="153"/>
    </location>
</feature>
<evidence type="ECO:0000256" key="4">
    <source>
        <dbReference type="ARBA" id="ARBA00022833"/>
    </source>
</evidence>
<evidence type="ECO:0000256" key="7">
    <source>
        <dbReference type="SAM" id="Coils"/>
    </source>
</evidence>
<sequence>MHTVLMETSRRVRVRVKPGARRTHVGGRYDGPHGPALVVAVTAPAVEGKATRAVMEAVAQAFGVSSRQVSLVSGERSRDKIIEVSGTLVEERLQELLDDAASADVSKSARRKARTKATGTRSRASSAMTKTSAASTTDTTENAKVNSKTVSKQTKPEEGRPTMNASDVATSQAPDFAERASALVVRDDEDAWTAEELAEVHRELTADAKRLREELDLATIELADLLRDSGDGAGDDQAEVGSKAFEREHELSLTNNTRDLLIQTERALARIDDGTYGVCEGCGQPIGKARLLAFPRATLCVSCKQKEERH</sequence>
<dbReference type="Gene3D" id="1.20.120.910">
    <property type="entry name" value="DksA, coiled-coil domain"/>
    <property type="match status" value="1"/>
</dbReference>
<dbReference type="SUPFAM" id="SSF69786">
    <property type="entry name" value="YggU-like"/>
    <property type="match status" value="1"/>
</dbReference>
<dbReference type="NCBIfam" id="TIGR00251">
    <property type="entry name" value="DUF167 family protein"/>
    <property type="match status" value="1"/>
</dbReference>
<comment type="similarity">
    <text evidence="1 5">Belongs to the UPF0235 family.</text>
</comment>
<organism evidence="10 11">
    <name type="scientific">Thermasporomyces composti</name>
    <dbReference type="NCBI Taxonomy" id="696763"/>
    <lineage>
        <taxon>Bacteria</taxon>
        <taxon>Bacillati</taxon>
        <taxon>Actinomycetota</taxon>
        <taxon>Actinomycetes</taxon>
        <taxon>Propionibacteriales</taxon>
        <taxon>Nocardioidaceae</taxon>
        <taxon>Thermasporomyces</taxon>
    </lineage>
</organism>
<dbReference type="InterPro" id="IPR003746">
    <property type="entry name" value="DUF167"/>
</dbReference>
<dbReference type="SUPFAM" id="SSF57716">
    <property type="entry name" value="Glucocorticoid receptor-like (DNA-binding domain)"/>
    <property type="match status" value="1"/>
</dbReference>
<comment type="caution">
    <text evidence="10">The sequence shown here is derived from an EMBL/GenBank/DDBJ whole genome shotgun (WGS) entry which is preliminary data.</text>
</comment>
<dbReference type="Gene3D" id="3.30.1200.10">
    <property type="entry name" value="YggU-like"/>
    <property type="match status" value="1"/>
</dbReference>
<dbReference type="SUPFAM" id="SSF109635">
    <property type="entry name" value="DnaK suppressor protein DksA, alpha-hairpin domain"/>
    <property type="match status" value="1"/>
</dbReference>
<dbReference type="SMART" id="SM01152">
    <property type="entry name" value="DUF167"/>
    <property type="match status" value="1"/>
</dbReference>
<evidence type="ECO:0000256" key="3">
    <source>
        <dbReference type="ARBA" id="ARBA00022771"/>
    </source>
</evidence>
<evidence type="ECO:0000256" key="1">
    <source>
        <dbReference type="ARBA" id="ARBA00010364"/>
    </source>
</evidence>
<dbReference type="AlphaFoldDB" id="A0A3D9V1Z0"/>
<gene>
    <name evidence="10" type="ORF">DFJ64_0169</name>
</gene>
<feature type="region of interest" description="Disordered" evidence="8">
    <location>
        <begin position="101"/>
        <end position="171"/>
    </location>
</feature>
<dbReference type="InterPro" id="IPR037187">
    <property type="entry name" value="DnaK_N"/>
</dbReference>
<protein>
    <recommendedName>
        <fullName evidence="5">UPF0235 protein DFJ64_0169</fullName>
    </recommendedName>
</protein>
<feature type="domain" description="Zinc finger DksA/TraR C4-type" evidence="9">
    <location>
        <begin position="274"/>
        <end position="309"/>
    </location>
</feature>
<keyword evidence="2" id="KW-0479">Metal-binding</keyword>
<keyword evidence="7" id="KW-0175">Coiled coil</keyword>
<keyword evidence="11" id="KW-1185">Reference proteome</keyword>
<evidence type="ECO:0000256" key="5">
    <source>
        <dbReference type="HAMAP-Rule" id="MF_00634"/>
    </source>
</evidence>
<evidence type="ECO:0000256" key="8">
    <source>
        <dbReference type="SAM" id="MobiDB-lite"/>
    </source>
</evidence>
<dbReference type="PANTHER" id="PTHR33823:SF2">
    <property type="entry name" value="RNA POLYMERASE-BINDING TRANSCRIPTION FACTOR DKSA"/>
    <property type="match status" value="1"/>
</dbReference>
<dbReference type="InterPro" id="IPR020458">
    <property type="entry name" value="Znf_DskA_TraR_CS"/>
</dbReference>
<reference evidence="10 11" key="1">
    <citation type="submission" date="2018-08" db="EMBL/GenBank/DDBJ databases">
        <title>Sequencing the genomes of 1000 actinobacteria strains.</title>
        <authorList>
            <person name="Klenk H.-P."/>
        </authorList>
    </citation>
    <scope>NUCLEOTIDE SEQUENCE [LARGE SCALE GENOMIC DNA]</scope>
    <source>
        <strain evidence="10 11">DSM 22891</strain>
    </source>
</reference>
<dbReference type="GO" id="GO:0008270">
    <property type="term" value="F:zinc ion binding"/>
    <property type="evidence" value="ECO:0007669"/>
    <property type="project" value="UniProtKB-KW"/>
</dbReference>
<dbReference type="Proteomes" id="UP000256485">
    <property type="component" value="Unassembled WGS sequence"/>
</dbReference>
<dbReference type="Pfam" id="PF01258">
    <property type="entry name" value="zf-dskA_traR"/>
    <property type="match status" value="1"/>
</dbReference>
<keyword evidence="4" id="KW-0862">Zinc</keyword>